<accession>A0ABY3U4P8</accession>
<evidence type="ECO:0000259" key="24">
    <source>
        <dbReference type="Pfam" id="PF03061"/>
    </source>
</evidence>
<comment type="catalytic activity">
    <reaction evidence="22">
        <text>dodecanoyl-CoA + H2O = dodecanoate + CoA + H(+)</text>
        <dbReference type="Rhea" id="RHEA:30135"/>
        <dbReference type="ChEBI" id="CHEBI:15377"/>
        <dbReference type="ChEBI" id="CHEBI:15378"/>
        <dbReference type="ChEBI" id="CHEBI:18262"/>
        <dbReference type="ChEBI" id="CHEBI:57287"/>
        <dbReference type="ChEBI" id="CHEBI:57375"/>
    </reaction>
    <physiologicalReaction direction="left-to-right" evidence="22">
        <dbReference type="Rhea" id="RHEA:30136"/>
    </physiologicalReaction>
</comment>
<name>A0ABY3U4P8_9MYCO</name>
<evidence type="ECO:0000256" key="3">
    <source>
        <dbReference type="ARBA" id="ARBA00004632"/>
    </source>
</evidence>
<dbReference type="PANTHER" id="PTHR12418:SF19">
    <property type="entry name" value="ACYL-COENZYME A THIOESTERASE THEM4"/>
    <property type="match status" value="1"/>
</dbReference>
<dbReference type="EMBL" id="CP092365">
    <property type="protein sequence ID" value="ULN52497.1"/>
    <property type="molecule type" value="Genomic_DNA"/>
</dbReference>
<dbReference type="Pfam" id="PF03061">
    <property type="entry name" value="4HBT"/>
    <property type="match status" value="1"/>
</dbReference>
<dbReference type="EC" id="3.1.2.2" evidence="16"/>
<keyword evidence="9" id="KW-0809">Transit peptide</keyword>
<dbReference type="Gene3D" id="3.10.129.10">
    <property type="entry name" value="Hotdog Thioesterase"/>
    <property type="match status" value="1"/>
</dbReference>
<dbReference type="InterPro" id="IPR029069">
    <property type="entry name" value="HotDog_dom_sf"/>
</dbReference>
<evidence type="ECO:0000256" key="10">
    <source>
        <dbReference type="ARBA" id="ARBA00023098"/>
    </source>
</evidence>
<sequence>MSGPDDRGRGGFPDFEATAAEPGFTRYVTAMRRLGDLSVSAAPDDDVWAAAADQIEKLVAALEPAVAPEGVSPAGRAPALPGMGSLLLPPFRVVRFDPDGVEMRGQFSRMHVGGNSAVHGGVLPLLFDWLCGMVVHAAQRPISRTAYLKVDYRHVTAIDTALIARGRVARVEGRKAFITGELVEPRDAEEILCAQLDALMVQLRPGQP</sequence>
<evidence type="ECO:0000256" key="5">
    <source>
        <dbReference type="ARBA" id="ARBA00022490"/>
    </source>
</evidence>
<keyword evidence="6" id="KW-0053">Apoptosis</keyword>
<comment type="catalytic activity">
    <reaction evidence="20">
        <text>hexadecanoyl-CoA + H2O = hexadecanoate + CoA + H(+)</text>
        <dbReference type="Rhea" id="RHEA:16645"/>
        <dbReference type="ChEBI" id="CHEBI:7896"/>
        <dbReference type="ChEBI" id="CHEBI:15377"/>
        <dbReference type="ChEBI" id="CHEBI:15378"/>
        <dbReference type="ChEBI" id="CHEBI:57287"/>
        <dbReference type="ChEBI" id="CHEBI:57379"/>
        <dbReference type="EC" id="3.1.2.2"/>
    </reaction>
    <physiologicalReaction direction="left-to-right" evidence="20">
        <dbReference type="Rhea" id="RHEA:16646"/>
    </physiologicalReaction>
</comment>
<evidence type="ECO:0000256" key="12">
    <source>
        <dbReference type="ARBA" id="ARBA00023273"/>
    </source>
</evidence>
<comment type="catalytic activity">
    <reaction evidence="23">
        <text>tetradecanoyl-CoA + H2O = tetradecanoate + CoA + H(+)</text>
        <dbReference type="Rhea" id="RHEA:40119"/>
        <dbReference type="ChEBI" id="CHEBI:15377"/>
        <dbReference type="ChEBI" id="CHEBI:15378"/>
        <dbReference type="ChEBI" id="CHEBI:30807"/>
        <dbReference type="ChEBI" id="CHEBI:57287"/>
        <dbReference type="ChEBI" id="CHEBI:57385"/>
    </reaction>
    <physiologicalReaction direction="left-to-right" evidence="23">
        <dbReference type="Rhea" id="RHEA:40120"/>
    </physiologicalReaction>
</comment>
<feature type="domain" description="Thioesterase" evidence="24">
    <location>
        <begin position="117"/>
        <end position="184"/>
    </location>
</feature>
<evidence type="ECO:0000256" key="9">
    <source>
        <dbReference type="ARBA" id="ARBA00022946"/>
    </source>
</evidence>
<comment type="subcellular location">
    <subcellularLocation>
        <location evidence="3">Cell projection</location>
        <location evidence="3">Ruffle membrane</location>
    </subcellularLocation>
    <subcellularLocation>
        <location evidence="2">Cytoplasm</location>
    </subcellularLocation>
    <subcellularLocation>
        <location evidence="1">Membrane</location>
        <topology evidence="1">Peripheral membrane protein</topology>
    </subcellularLocation>
</comment>
<organism evidence="25 26">
    <name type="scientific">Mycolicibacillus parakoreensis</name>
    <dbReference type="NCBI Taxonomy" id="1069221"/>
    <lineage>
        <taxon>Bacteria</taxon>
        <taxon>Bacillati</taxon>
        <taxon>Actinomycetota</taxon>
        <taxon>Actinomycetes</taxon>
        <taxon>Mycobacteriales</taxon>
        <taxon>Mycobacteriaceae</taxon>
        <taxon>Mycolicibacillus</taxon>
    </lineage>
</organism>
<keyword evidence="8" id="KW-0276">Fatty acid metabolism</keyword>
<evidence type="ECO:0000256" key="22">
    <source>
        <dbReference type="ARBA" id="ARBA00048074"/>
    </source>
</evidence>
<dbReference type="PANTHER" id="PTHR12418">
    <property type="entry name" value="ACYL-COENZYME A THIOESTERASE THEM4"/>
    <property type="match status" value="1"/>
</dbReference>
<proteinExistence type="inferred from homology"/>
<dbReference type="SUPFAM" id="SSF54637">
    <property type="entry name" value="Thioesterase/thiol ester dehydrase-isomerase"/>
    <property type="match status" value="1"/>
</dbReference>
<comment type="similarity">
    <text evidence="15">Belongs to the THEM4/THEM5 thioesterase family.</text>
</comment>
<keyword evidence="11" id="KW-0472">Membrane</keyword>
<evidence type="ECO:0000256" key="7">
    <source>
        <dbReference type="ARBA" id="ARBA00022801"/>
    </source>
</evidence>
<dbReference type="CDD" id="cd03443">
    <property type="entry name" value="PaaI_thioesterase"/>
    <property type="match status" value="1"/>
</dbReference>
<evidence type="ECO:0000256" key="15">
    <source>
        <dbReference type="ARBA" id="ARBA00038456"/>
    </source>
</evidence>
<evidence type="ECO:0000256" key="19">
    <source>
        <dbReference type="ARBA" id="ARBA00047588"/>
    </source>
</evidence>
<dbReference type="InterPro" id="IPR052365">
    <property type="entry name" value="THEM4/THEM5_acyl-CoA_thioest"/>
</dbReference>
<comment type="catalytic activity">
    <reaction evidence="13">
        <text>(5Z,8Z,11Z,14Z)-eicosatetraenoyl-CoA + H2O = (5Z,8Z,11Z,14Z)-eicosatetraenoate + CoA + H(+)</text>
        <dbReference type="Rhea" id="RHEA:40151"/>
        <dbReference type="ChEBI" id="CHEBI:15377"/>
        <dbReference type="ChEBI" id="CHEBI:15378"/>
        <dbReference type="ChEBI" id="CHEBI:32395"/>
        <dbReference type="ChEBI" id="CHEBI:57287"/>
        <dbReference type="ChEBI" id="CHEBI:57368"/>
    </reaction>
    <physiologicalReaction direction="left-to-right" evidence="13">
        <dbReference type="Rhea" id="RHEA:40152"/>
    </physiologicalReaction>
</comment>
<comment type="catalytic activity">
    <reaction evidence="14">
        <text>(9Z)-octadecenoyl-CoA + H2O = (9Z)-octadecenoate + CoA + H(+)</text>
        <dbReference type="Rhea" id="RHEA:40139"/>
        <dbReference type="ChEBI" id="CHEBI:15377"/>
        <dbReference type="ChEBI" id="CHEBI:15378"/>
        <dbReference type="ChEBI" id="CHEBI:30823"/>
        <dbReference type="ChEBI" id="CHEBI:57287"/>
        <dbReference type="ChEBI" id="CHEBI:57387"/>
    </reaction>
    <physiologicalReaction direction="left-to-right" evidence="14">
        <dbReference type="Rhea" id="RHEA:40140"/>
    </physiologicalReaction>
</comment>
<evidence type="ECO:0000256" key="11">
    <source>
        <dbReference type="ARBA" id="ARBA00023136"/>
    </source>
</evidence>
<evidence type="ECO:0000313" key="25">
    <source>
        <dbReference type="EMBL" id="ULN52497.1"/>
    </source>
</evidence>
<evidence type="ECO:0000256" key="18">
    <source>
        <dbReference type="ARBA" id="ARBA00043210"/>
    </source>
</evidence>
<comment type="catalytic activity">
    <reaction evidence="21">
        <text>decanoyl-CoA + H2O = decanoate + CoA + H(+)</text>
        <dbReference type="Rhea" id="RHEA:40059"/>
        <dbReference type="ChEBI" id="CHEBI:15377"/>
        <dbReference type="ChEBI" id="CHEBI:15378"/>
        <dbReference type="ChEBI" id="CHEBI:27689"/>
        <dbReference type="ChEBI" id="CHEBI:57287"/>
        <dbReference type="ChEBI" id="CHEBI:61430"/>
    </reaction>
    <physiologicalReaction direction="left-to-right" evidence="21">
        <dbReference type="Rhea" id="RHEA:40060"/>
    </physiologicalReaction>
</comment>
<dbReference type="InterPro" id="IPR006683">
    <property type="entry name" value="Thioestr_dom"/>
</dbReference>
<keyword evidence="5" id="KW-0963">Cytoplasm</keyword>
<evidence type="ECO:0000256" key="21">
    <source>
        <dbReference type="ARBA" id="ARBA00047969"/>
    </source>
</evidence>
<keyword evidence="7" id="KW-0378">Hydrolase</keyword>
<evidence type="ECO:0000256" key="23">
    <source>
        <dbReference type="ARBA" id="ARBA00048180"/>
    </source>
</evidence>
<keyword evidence="4" id="KW-1003">Cell membrane</keyword>
<evidence type="ECO:0000256" key="8">
    <source>
        <dbReference type="ARBA" id="ARBA00022832"/>
    </source>
</evidence>
<dbReference type="RefSeq" id="WP_240170769.1">
    <property type="nucleotide sequence ID" value="NZ_CP092365.1"/>
</dbReference>
<evidence type="ECO:0000256" key="4">
    <source>
        <dbReference type="ARBA" id="ARBA00022475"/>
    </source>
</evidence>
<keyword evidence="26" id="KW-1185">Reference proteome</keyword>
<gene>
    <name evidence="25" type="ORF">MIU77_16920</name>
</gene>
<evidence type="ECO:0000256" key="1">
    <source>
        <dbReference type="ARBA" id="ARBA00004170"/>
    </source>
</evidence>
<keyword evidence="12" id="KW-0966">Cell projection</keyword>
<reference evidence="25" key="1">
    <citation type="submission" date="2022-08" db="EMBL/GenBank/DDBJ databases">
        <title>Complete genome sequence of 14 non-tuberculosis mycobacteria type-strains.</title>
        <authorList>
            <person name="Igarashi Y."/>
            <person name="Osugi A."/>
            <person name="Mitarai S."/>
        </authorList>
    </citation>
    <scope>NUCLEOTIDE SEQUENCE</scope>
    <source>
        <strain evidence="25">DSM 45575</strain>
    </source>
</reference>
<keyword evidence="10" id="KW-0443">Lipid metabolism</keyword>
<evidence type="ECO:0000256" key="6">
    <source>
        <dbReference type="ARBA" id="ARBA00022703"/>
    </source>
</evidence>
<comment type="catalytic activity">
    <reaction evidence="19">
        <text>octanoyl-CoA + H2O = octanoate + CoA + H(+)</text>
        <dbReference type="Rhea" id="RHEA:30143"/>
        <dbReference type="ChEBI" id="CHEBI:15377"/>
        <dbReference type="ChEBI" id="CHEBI:15378"/>
        <dbReference type="ChEBI" id="CHEBI:25646"/>
        <dbReference type="ChEBI" id="CHEBI:57287"/>
        <dbReference type="ChEBI" id="CHEBI:57386"/>
    </reaction>
    <physiologicalReaction direction="left-to-right" evidence="19">
        <dbReference type="Rhea" id="RHEA:30144"/>
    </physiologicalReaction>
</comment>
<evidence type="ECO:0000313" key="26">
    <source>
        <dbReference type="Proteomes" id="UP001055200"/>
    </source>
</evidence>
<evidence type="ECO:0000256" key="14">
    <source>
        <dbReference type="ARBA" id="ARBA00037002"/>
    </source>
</evidence>
<evidence type="ECO:0000256" key="2">
    <source>
        <dbReference type="ARBA" id="ARBA00004496"/>
    </source>
</evidence>
<dbReference type="Proteomes" id="UP001055200">
    <property type="component" value="Chromosome"/>
</dbReference>
<evidence type="ECO:0000256" key="17">
    <source>
        <dbReference type="ARBA" id="ARBA00040123"/>
    </source>
</evidence>
<evidence type="ECO:0000256" key="13">
    <source>
        <dbReference type="ARBA" id="ARBA00035852"/>
    </source>
</evidence>
<protein>
    <recommendedName>
        <fullName evidence="17">Acyl-coenzyme A thioesterase THEM4</fullName>
        <ecNumber evidence="16">3.1.2.2</ecNumber>
    </recommendedName>
    <alternativeName>
        <fullName evidence="18">Thioesterase superfamily member 4</fullName>
    </alternativeName>
</protein>
<evidence type="ECO:0000256" key="20">
    <source>
        <dbReference type="ARBA" id="ARBA00047734"/>
    </source>
</evidence>
<evidence type="ECO:0000256" key="16">
    <source>
        <dbReference type="ARBA" id="ARBA00038848"/>
    </source>
</evidence>